<feature type="region of interest" description="Disordered" evidence="1">
    <location>
        <begin position="1"/>
        <end position="35"/>
    </location>
</feature>
<protein>
    <submittedName>
        <fullName evidence="2">Uncharacterized protein</fullName>
    </submittedName>
</protein>
<dbReference type="Proteomes" id="UP001340816">
    <property type="component" value="Chromosome"/>
</dbReference>
<evidence type="ECO:0000313" key="3">
    <source>
        <dbReference type="Proteomes" id="UP001340816"/>
    </source>
</evidence>
<accession>A0ABZ1H9E9</accession>
<reference evidence="2 3" key="1">
    <citation type="submission" date="2022-10" db="EMBL/GenBank/DDBJ databases">
        <title>The complete genomes of actinobacterial strains from the NBC collection.</title>
        <authorList>
            <person name="Joergensen T.S."/>
            <person name="Alvarez Arevalo M."/>
            <person name="Sterndorff E.B."/>
            <person name="Faurdal D."/>
            <person name="Vuksanovic O."/>
            <person name="Mourched A.-S."/>
            <person name="Charusanti P."/>
            <person name="Shaw S."/>
            <person name="Blin K."/>
            <person name="Weber T."/>
        </authorList>
    </citation>
    <scope>NUCLEOTIDE SEQUENCE [LARGE SCALE GENOMIC DNA]</scope>
    <source>
        <strain evidence="2 3">NBC 01752</strain>
    </source>
</reference>
<gene>
    <name evidence="2" type="ORF">OHB35_11640</name>
</gene>
<sequence length="112" mass="11183">MDTSTRDVIDEAVGKVEAGGEIEGAGEGAGGIEGTGEGAYEVAVTNEGTDEVTDEHTGKTVSVGELPVESEIGGDAAGAGVDAIGRFLESTHEGEGEAESAVEVDIVVECED</sequence>
<feature type="compositionally biased region" description="Gly residues" evidence="1">
    <location>
        <begin position="21"/>
        <end position="35"/>
    </location>
</feature>
<name>A0ABZ1H9E9_STRPH</name>
<evidence type="ECO:0000256" key="1">
    <source>
        <dbReference type="SAM" id="MobiDB-lite"/>
    </source>
</evidence>
<proteinExistence type="predicted"/>
<organism evidence="2 3">
    <name type="scientific">Streptomyces phaeochromogenes</name>
    <dbReference type="NCBI Taxonomy" id="1923"/>
    <lineage>
        <taxon>Bacteria</taxon>
        <taxon>Bacillati</taxon>
        <taxon>Actinomycetota</taxon>
        <taxon>Actinomycetes</taxon>
        <taxon>Kitasatosporales</taxon>
        <taxon>Streptomycetaceae</taxon>
        <taxon>Streptomyces</taxon>
        <taxon>Streptomyces phaeochromogenes group</taxon>
    </lineage>
</organism>
<dbReference type="EMBL" id="CP109135">
    <property type="protein sequence ID" value="WSD13834.1"/>
    <property type="molecule type" value="Genomic_DNA"/>
</dbReference>
<feature type="compositionally biased region" description="Basic and acidic residues" evidence="1">
    <location>
        <begin position="1"/>
        <end position="14"/>
    </location>
</feature>
<evidence type="ECO:0000313" key="2">
    <source>
        <dbReference type="EMBL" id="WSD13834.1"/>
    </source>
</evidence>
<keyword evidence="3" id="KW-1185">Reference proteome</keyword>
<dbReference type="RefSeq" id="WP_326758664.1">
    <property type="nucleotide sequence ID" value="NZ_CP109135.1"/>
</dbReference>